<reference evidence="2 3" key="1">
    <citation type="journal article" date="2011" name="J. Bacteriol.">
        <title>Genome sequence of Brevibacillus laterosporus LMG 15441, a pathogen of invertebrates.</title>
        <authorList>
            <person name="Djukic M."/>
            <person name="Poehlein A."/>
            <person name="Thurmer A."/>
            <person name="Daniel R."/>
        </authorList>
    </citation>
    <scope>NUCLEOTIDE SEQUENCE [LARGE SCALE GENOMIC DNA]</scope>
    <source>
        <strain evidence="2 3">LMG 15441</strain>
    </source>
</reference>
<proteinExistence type="predicted"/>
<accession>A0A075RA20</accession>
<sequence length="450" mass="49936">MKKTTVGAAVLASSVLVMTGCSTDGTLLRDATVNSMEKGSYNLAGSFKLTGNFDEVLKKEKALTDEQVGILESVKEGISFEGVKGDTASSKLTMSLNNDKALRDHKVWEGKDKASIEMIVDKQDIYVKSPIDKKYLKYAQDMQLTETTNIDPELVKKFSEDVNNLSMKFANRYIKGFDFKGSSVQNKGEETVKLPNGEELKATHLIIELDTKNLIELAYYIAKDATVNPEVRSFAIDLTTMATKFSDKAIEAKKTLLKDEEYRKNATDQVDLMIAAAKVGIADFEKENSPEKLVELAKTEGGLQNLKLKLDYWIDKDKLPVRSTVTIDVTMKDPKATAKDATPITFGFIGDSYQWNFGKATPFVVPSKNDVVNFADLAKDKEAIKNFDEKGFFHKIIKEVQAQQEEMKAFEAEMEALEAKEKAAEAKDKAAEAKPKAPEAKPKAPETKTK</sequence>
<dbReference type="Proteomes" id="UP000005850">
    <property type="component" value="Chromosome"/>
</dbReference>
<evidence type="ECO:0008006" key="4">
    <source>
        <dbReference type="Google" id="ProtNLM"/>
    </source>
</evidence>
<organism evidence="2 3">
    <name type="scientific">Brevibacillus laterosporus LMG 15441</name>
    <dbReference type="NCBI Taxonomy" id="1042163"/>
    <lineage>
        <taxon>Bacteria</taxon>
        <taxon>Bacillati</taxon>
        <taxon>Bacillota</taxon>
        <taxon>Bacilli</taxon>
        <taxon>Bacillales</taxon>
        <taxon>Paenibacillaceae</taxon>
        <taxon>Brevibacillus</taxon>
    </lineage>
</organism>
<dbReference type="EMBL" id="CP007806">
    <property type="protein sequence ID" value="AIG28226.1"/>
    <property type="molecule type" value="Genomic_DNA"/>
</dbReference>
<dbReference type="HOGENOM" id="CLU_642021_0_0_9"/>
<evidence type="ECO:0000313" key="3">
    <source>
        <dbReference type="Proteomes" id="UP000005850"/>
    </source>
</evidence>
<gene>
    <name evidence="2" type="ORF">BRLA_c039430</name>
</gene>
<dbReference type="AlphaFoldDB" id="A0A075RA20"/>
<name>A0A075RA20_BRELA</name>
<protein>
    <recommendedName>
        <fullName evidence="4">Lipoprotein</fullName>
    </recommendedName>
</protein>
<evidence type="ECO:0000256" key="1">
    <source>
        <dbReference type="SAM" id="MobiDB-lite"/>
    </source>
</evidence>
<dbReference type="PROSITE" id="PS51257">
    <property type="entry name" value="PROKAR_LIPOPROTEIN"/>
    <property type="match status" value="1"/>
</dbReference>
<feature type="region of interest" description="Disordered" evidence="1">
    <location>
        <begin position="418"/>
        <end position="450"/>
    </location>
</feature>
<keyword evidence="3" id="KW-1185">Reference proteome</keyword>
<dbReference type="RefSeq" id="WP_003334795.1">
    <property type="nucleotide sequence ID" value="NZ_CP007806.1"/>
</dbReference>
<dbReference type="STRING" id="1042163.BRLA_c039430"/>
<evidence type="ECO:0000313" key="2">
    <source>
        <dbReference type="EMBL" id="AIG28226.1"/>
    </source>
</evidence>
<dbReference type="KEGG" id="blr:BRLA_c039430"/>